<sequence length="736" mass="80502">MTIPRKKSVVSQCLAALVSNIVLLTIGNFSGYTSVLISMFHKGDAGVKVDENYIKWFSSYLFLPPVGAIVIGLVSQKFGSRVCMLIGMFMLSNVWLIFYFYAEDTAMLLAATGILAVSLVISPTMTYTAEISEPRVRGVILATSTLSMYFGAFLTVLLASQFHRTTVALINLGWSIVGFVMICFIPDSPHWLSSKGKCKEAQKALAWLRGWAEPEMVDSDGSHNGHRKASRISKSRNAASQCFAALAANIVKFSYGNFIGMTTLIVGDLNPDRREDAPEPIIHVTKSELTWFGSYLFMGPVGALLIGLVSKRIGSRRTLWLTSLLFSLSWLGFYNAKSALSLLAVQAIMGIIGATVFGPGITFIAEITQPHLRSALMACSSLSLILGTFYTVAVGSLMHWKPACLLCLPFPIVGFLAMCFIPETPHWLAARARWEEAGNSLAWLRGWTTLDQVSSELQQLQDLHLKSSSFIITSTSIDSSANRSPFKSYLTPSFLRPLSLITFVFFVHAFAGSRVLQTYALVIFKKVNAPLDHHLATVIFDAVRISGALTCIGCVHFTGKRALVFASLFGAAIAYFIVAISLVQLQPNTSSRAETWLQWLPPVGIIMASYATSSGIDKVASMLNAELFPARFRDVGAGLGMFVNSLMSAVTGKGFLYAVDFVGLPATFFTFSGACIVGLGSFYRLLPETEGKSLVEIERLYEEQPAADEVLAPHESTYRTEASEMESNKPLERRKI</sequence>
<accession>A0ACC2PUT5</accession>
<dbReference type="Proteomes" id="UP001239111">
    <property type="component" value="Chromosome 1"/>
</dbReference>
<proteinExistence type="predicted"/>
<name>A0ACC2PUT5_9HYME</name>
<evidence type="ECO:0000313" key="1">
    <source>
        <dbReference type="EMBL" id="KAJ8686883.1"/>
    </source>
</evidence>
<organism evidence="1 2">
    <name type="scientific">Eretmocerus hayati</name>
    <dbReference type="NCBI Taxonomy" id="131215"/>
    <lineage>
        <taxon>Eukaryota</taxon>
        <taxon>Metazoa</taxon>
        <taxon>Ecdysozoa</taxon>
        <taxon>Arthropoda</taxon>
        <taxon>Hexapoda</taxon>
        <taxon>Insecta</taxon>
        <taxon>Pterygota</taxon>
        <taxon>Neoptera</taxon>
        <taxon>Endopterygota</taxon>
        <taxon>Hymenoptera</taxon>
        <taxon>Apocrita</taxon>
        <taxon>Proctotrupomorpha</taxon>
        <taxon>Chalcidoidea</taxon>
        <taxon>Aphelinidae</taxon>
        <taxon>Aphelininae</taxon>
        <taxon>Eretmocerus</taxon>
    </lineage>
</organism>
<reference evidence="1" key="1">
    <citation type="submission" date="2023-04" db="EMBL/GenBank/DDBJ databases">
        <title>A chromosome-level genome assembly of the parasitoid wasp Eretmocerus hayati.</title>
        <authorList>
            <person name="Zhong Y."/>
            <person name="Liu S."/>
            <person name="Liu Y."/>
        </authorList>
    </citation>
    <scope>NUCLEOTIDE SEQUENCE</scope>
    <source>
        <strain evidence="1">ZJU_SS_LIU_2023</strain>
    </source>
</reference>
<keyword evidence="2" id="KW-1185">Reference proteome</keyword>
<dbReference type="EMBL" id="CM056741">
    <property type="protein sequence ID" value="KAJ8686883.1"/>
    <property type="molecule type" value="Genomic_DNA"/>
</dbReference>
<gene>
    <name evidence="1" type="ORF">QAD02_022677</name>
</gene>
<evidence type="ECO:0000313" key="2">
    <source>
        <dbReference type="Proteomes" id="UP001239111"/>
    </source>
</evidence>
<comment type="caution">
    <text evidence="1">The sequence shown here is derived from an EMBL/GenBank/DDBJ whole genome shotgun (WGS) entry which is preliminary data.</text>
</comment>
<protein>
    <submittedName>
        <fullName evidence="1">Uncharacterized protein</fullName>
    </submittedName>
</protein>